<name>A0A699Z3V6_HAELA</name>
<dbReference type="InterPro" id="IPR014954">
    <property type="entry name" value="DUF1825"/>
</dbReference>
<evidence type="ECO:0000313" key="2">
    <source>
        <dbReference type="Proteomes" id="UP000485058"/>
    </source>
</evidence>
<protein>
    <submittedName>
        <fullName evidence="1">Uncharacterized protein</fullName>
    </submittedName>
</protein>
<keyword evidence="2" id="KW-1185">Reference proteome</keyword>
<dbReference type="AlphaFoldDB" id="A0A699Z3V6"/>
<dbReference type="Proteomes" id="UP000485058">
    <property type="component" value="Unassembled WGS sequence"/>
</dbReference>
<accession>A0A699Z3V6</accession>
<evidence type="ECO:0000313" key="1">
    <source>
        <dbReference type="EMBL" id="GFH16240.1"/>
    </source>
</evidence>
<proteinExistence type="predicted"/>
<sequence length="357" mass="39947">MRASLVITGCRMFRNHQANLACTNRKLAGLAFSSRATLCCAHVSYEDCKPSTISNPAYECRAPFPALPTDLPLCAWTIEQPGHLRWSSKPVDLCQPSMPAVGCHPAQTRRGPCQESADALEKLLRSKVFSSGMVVREFNSLVDEMMLLTRMSTKFPDFDLAGKRMYVDKMTEAHERYKIFYNRLLLSDDPAAKEYLRTTDANMSSGGISLRRMVEGMASSLEMYTQWVVREEAAVAAGPAAHQQYLQSFRTQWQQSSLGAMDFDFLVKNISPDVMMKAQKDPQVVQYMWYNKCDTCGVRTVCAGAACMDCSGTCLCKHVMLFASEQNTAGRQCQKKQSALSRHVWDAWVGHVAAQRP</sequence>
<dbReference type="EMBL" id="BLLF01000966">
    <property type="protein sequence ID" value="GFH16240.1"/>
    <property type="molecule type" value="Genomic_DNA"/>
</dbReference>
<organism evidence="1 2">
    <name type="scientific">Haematococcus lacustris</name>
    <name type="common">Green alga</name>
    <name type="synonym">Haematococcus pluvialis</name>
    <dbReference type="NCBI Taxonomy" id="44745"/>
    <lineage>
        <taxon>Eukaryota</taxon>
        <taxon>Viridiplantae</taxon>
        <taxon>Chlorophyta</taxon>
        <taxon>core chlorophytes</taxon>
        <taxon>Chlorophyceae</taxon>
        <taxon>CS clade</taxon>
        <taxon>Chlamydomonadales</taxon>
        <taxon>Haematococcaceae</taxon>
        <taxon>Haematococcus</taxon>
    </lineage>
</organism>
<comment type="caution">
    <text evidence="1">The sequence shown here is derived from an EMBL/GenBank/DDBJ whole genome shotgun (WGS) entry which is preliminary data.</text>
</comment>
<dbReference type="Pfam" id="PF08855">
    <property type="entry name" value="DUF1825"/>
    <property type="match status" value="1"/>
</dbReference>
<reference evidence="1 2" key="1">
    <citation type="submission" date="2020-02" db="EMBL/GenBank/DDBJ databases">
        <title>Draft genome sequence of Haematococcus lacustris strain NIES-144.</title>
        <authorList>
            <person name="Morimoto D."/>
            <person name="Nakagawa S."/>
            <person name="Yoshida T."/>
            <person name="Sawayama S."/>
        </authorList>
    </citation>
    <scope>NUCLEOTIDE SEQUENCE [LARGE SCALE GENOMIC DNA]</scope>
    <source>
        <strain evidence="1 2">NIES-144</strain>
    </source>
</reference>
<gene>
    <name evidence="1" type="ORF">HaLaN_12622</name>
</gene>